<dbReference type="Gene3D" id="2.60.40.2300">
    <property type="entry name" value="Neutral/alkaline non-lysosomal ceramidase, C-terminal domain"/>
    <property type="match status" value="1"/>
</dbReference>
<dbReference type="STRING" id="1442369.A0A0D2GWD2"/>
<evidence type="ECO:0000256" key="5">
    <source>
        <dbReference type="SAM" id="SignalP"/>
    </source>
</evidence>
<dbReference type="GO" id="GO:0017040">
    <property type="term" value="F:N-acylsphingosine amidohydrolase activity"/>
    <property type="evidence" value="ECO:0007669"/>
    <property type="project" value="UniProtKB-UniRule"/>
</dbReference>
<feature type="binding site" evidence="3">
    <location>
        <position position="546"/>
    </location>
    <ligand>
        <name>Zn(2+)</name>
        <dbReference type="ChEBI" id="CHEBI:29105"/>
    </ligand>
</feature>
<dbReference type="GO" id="GO:0042759">
    <property type="term" value="P:long-chain fatty acid biosynthetic process"/>
    <property type="evidence" value="ECO:0007669"/>
    <property type="project" value="TreeGrafter"/>
</dbReference>
<keyword evidence="3" id="KW-0479">Metal-binding</keyword>
<organism evidence="8 9">
    <name type="scientific">Rhinocladiella mackenziei CBS 650.93</name>
    <dbReference type="NCBI Taxonomy" id="1442369"/>
    <lineage>
        <taxon>Eukaryota</taxon>
        <taxon>Fungi</taxon>
        <taxon>Dikarya</taxon>
        <taxon>Ascomycota</taxon>
        <taxon>Pezizomycotina</taxon>
        <taxon>Eurotiomycetes</taxon>
        <taxon>Chaetothyriomycetidae</taxon>
        <taxon>Chaetothyriales</taxon>
        <taxon>Herpotrichiellaceae</taxon>
        <taxon>Rhinocladiella</taxon>
    </lineage>
</organism>
<evidence type="ECO:0000256" key="1">
    <source>
        <dbReference type="ARBA" id="ARBA00009835"/>
    </source>
</evidence>
<feature type="signal peptide" evidence="5">
    <location>
        <begin position="1"/>
        <end position="31"/>
    </location>
</feature>
<comment type="cofactor">
    <cofactor evidence="3">
        <name>Zn(2+)</name>
        <dbReference type="ChEBI" id="CHEBI:29105"/>
    </cofactor>
    <text evidence="3">Binds 1 zinc ion per subunit.</text>
</comment>
<evidence type="ECO:0000259" key="7">
    <source>
        <dbReference type="Pfam" id="PF17048"/>
    </source>
</evidence>
<protein>
    <recommendedName>
        <fullName evidence="4">Neutral ceramidase</fullName>
        <ecNumber evidence="4">3.5.1.23</ecNumber>
    </recommendedName>
</protein>
<dbReference type="GO" id="GO:0005576">
    <property type="term" value="C:extracellular region"/>
    <property type="evidence" value="ECO:0007669"/>
    <property type="project" value="TreeGrafter"/>
</dbReference>
<dbReference type="GO" id="GO:0046514">
    <property type="term" value="P:ceramide catabolic process"/>
    <property type="evidence" value="ECO:0007669"/>
    <property type="project" value="InterPro"/>
</dbReference>
<dbReference type="HOGENOM" id="CLU_011300_0_1_1"/>
<dbReference type="GeneID" id="25296520"/>
<dbReference type="EMBL" id="KN847480">
    <property type="protein sequence ID" value="KIX02508.1"/>
    <property type="molecule type" value="Genomic_DNA"/>
</dbReference>
<sequence>MARPAAAVLLSALTVALFTLLVIVLEAPKLSHPPALGRLEARNVVKRAGTTYLLGVGKADLTGPVVELEFMGYANLTQIGTGLRQRIYSRAFIIGNPDVPADRILYLVLDTATGDSAIRDGILRGLANMGPAYQMYTRHNVAVTGTHQHSGPAAWMNYLLPQITSKGFDHQSYQAIVDGALRSIQRAHENITTGRLDVSLGRISDANANRSPYAYLANPESERAQYEDDVDKAMTLVRFQRESDGKNMGILTWFAVHGTSMLGNNTIVTGDNKGVAASLLEQAMASDSMAAPGFVAGFSQSNVGDTTPNVLGAWCEDGSNQQCAFDTSTCGGTSQACHGRGPYYGRDDGGTDSCYEIGRRQYRGAVDILSHMSTEGTPITGDVTRSFHTYVDLSSLSFPHPSHGSIVRTCSAALGYSFAAGTSDGPGAFDFTQADNNTGDNPIWGVVGSFLHAPTADQRACQAPKPILLDVGASTIPYQWSPNIVDIQMMRVGQLLMIISPGEATTMSGRRWRNAIATEAKSLGLIGDSVEPVVVIGGPSNTYTHYITTEEEYGVQRYEGASTLYGPHTLNAYINLTVDRLDYLGQTRPNPPLALGPNPPININNSLSFIAPVVYDSSGSQSFGDVIHDVESLYTINTASTTPAPSVIANVTFVAANPRNNLHLEGTYVEVERVDDSGHTLATVRNDGDWDLWFQWRRTNDILGTSEVDVFWELGKKIGTPIQAGKYRMRYHGDAKSILGTITPFQGASATFAVQ</sequence>
<dbReference type="GO" id="GO:0046512">
    <property type="term" value="P:sphingosine biosynthetic process"/>
    <property type="evidence" value="ECO:0007669"/>
    <property type="project" value="TreeGrafter"/>
</dbReference>
<dbReference type="Pfam" id="PF17048">
    <property type="entry name" value="Ceramidse_alk_C"/>
    <property type="match status" value="1"/>
</dbReference>
<feature type="binding site" evidence="3">
    <location>
        <position position="503"/>
    </location>
    <ligand>
        <name>Zn(2+)</name>
        <dbReference type="ChEBI" id="CHEBI:29105"/>
    </ligand>
</feature>
<feature type="binding site" evidence="3">
    <location>
        <position position="147"/>
    </location>
    <ligand>
        <name>Zn(2+)</name>
        <dbReference type="ChEBI" id="CHEBI:29105"/>
    </ligand>
</feature>
<evidence type="ECO:0000313" key="8">
    <source>
        <dbReference type="EMBL" id="KIX02508.1"/>
    </source>
</evidence>
<accession>A0A0D2GWD2</accession>
<dbReference type="VEuPathDB" id="FungiDB:Z518_08449"/>
<evidence type="ECO:0000256" key="2">
    <source>
        <dbReference type="ARBA" id="ARBA00022801"/>
    </source>
</evidence>
<evidence type="ECO:0000256" key="4">
    <source>
        <dbReference type="RuleBase" id="RU366019"/>
    </source>
</evidence>
<evidence type="ECO:0000313" key="9">
    <source>
        <dbReference type="Proteomes" id="UP000053617"/>
    </source>
</evidence>
<keyword evidence="9" id="KW-1185">Reference proteome</keyword>
<dbReference type="PANTHER" id="PTHR12670:SF1">
    <property type="entry name" value="NEUTRAL CERAMIDASE"/>
    <property type="match status" value="1"/>
</dbReference>
<keyword evidence="4" id="KW-0443">Lipid metabolism</keyword>
<keyword evidence="4" id="KW-0746">Sphingolipid metabolism</keyword>
<evidence type="ECO:0000259" key="6">
    <source>
        <dbReference type="Pfam" id="PF04734"/>
    </source>
</evidence>
<feature type="binding site" evidence="3">
    <location>
        <position position="257"/>
    </location>
    <ligand>
        <name>Zn(2+)</name>
        <dbReference type="ChEBI" id="CHEBI:29105"/>
    </ligand>
</feature>
<keyword evidence="2 4" id="KW-0378">Hydrolase</keyword>
<comment type="catalytic activity">
    <reaction evidence="4">
        <text>an N-acylsphing-4-enine + H2O = sphing-4-enine + a fatty acid</text>
        <dbReference type="Rhea" id="RHEA:20856"/>
        <dbReference type="ChEBI" id="CHEBI:15377"/>
        <dbReference type="ChEBI" id="CHEBI:28868"/>
        <dbReference type="ChEBI" id="CHEBI:52639"/>
        <dbReference type="ChEBI" id="CHEBI:57756"/>
        <dbReference type="EC" id="3.5.1.23"/>
    </reaction>
</comment>
<dbReference type="PANTHER" id="PTHR12670">
    <property type="entry name" value="CERAMIDASE"/>
    <property type="match status" value="1"/>
</dbReference>
<evidence type="ECO:0000256" key="3">
    <source>
        <dbReference type="PIRSR" id="PIRSR606823-2"/>
    </source>
</evidence>
<dbReference type="InterPro" id="IPR031331">
    <property type="entry name" value="NEUT/ALK_ceramidase_C"/>
</dbReference>
<dbReference type="InterPro" id="IPR031329">
    <property type="entry name" value="NEUT/ALK_ceramidase_N"/>
</dbReference>
<keyword evidence="3" id="KW-0862">Zinc</keyword>
<comment type="similarity">
    <text evidence="1 4">Belongs to the neutral ceramidase family.</text>
</comment>
<name>A0A0D2GWD2_9EURO</name>
<keyword evidence="5" id="KW-0732">Signal</keyword>
<dbReference type="InterPro" id="IPR006823">
    <property type="entry name" value="Ceramidase_alk"/>
</dbReference>
<dbReference type="EC" id="3.5.1.23" evidence="4"/>
<dbReference type="Pfam" id="PF04734">
    <property type="entry name" value="Ceramidase_alk"/>
    <property type="match status" value="1"/>
</dbReference>
<dbReference type="InterPro" id="IPR038445">
    <property type="entry name" value="NCDase_C_sf"/>
</dbReference>
<gene>
    <name evidence="8" type="ORF">Z518_08449</name>
</gene>
<dbReference type="AlphaFoldDB" id="A0A0D2GWD2"/>
<proteinExistence type="inferred from homology"/>
<dbReference type="Proteomes" id="UP000053617">
    <property type="component" value="Unassembled WGS sequence"/>
</dbReference>
<feature type="domain" description="Neutral/alkaline non-lysosomal ceramidase N-terminal" evidence="6">
    <location>
        <begin position="52"/>
        <end position="575"/>
    </location>
</feature>
<dbReference type="GO" id="GO:0016020">
    <property type="term" value="C:membrane"/>
    <property type="evidence" value="ECO:0007669"/>
    <property type="project" value="GOC"/>
</dbReference>
<feature type="domain" description="Neutral/alkaline non-lysosomal ceramidase C-terminal" evidence="7">
    <location>
        <begin position="583"/>
        <end position="754"/>
    </location>
</feature>
<dbReference type="RefSeq" id="XP_013269644.1">
    <property type="nucleotide sequence ID" value="XM_013414190.1"/>
</dbReference>
<reference evidence="8 9" key="1">
    <citation type="submission" date="2015-01" db="EMBL/GenBank/DDBJ databases">
        <title>The Genome Sequence of Rhinocladiella mackenzie CBS 650.93.</title>
        <authorList>
            <consortium name="The Broad Institute Genomics Platform"/>
            <person name="Cuomo C."/>
            <person name="de Hoog S."/>
            <person name="Gorbushina A."/>
            <person name="Stielow B."/>
            <person name="Teixiera M."/>
            <person name="Abouelleil A."/>
            <person name="Chapman S.B."/>
            <person name="Priest M."/>
            <person name="Young S.K."/>
            <person name="Wortman J."/>
            <person name="Nusbaum C."/>
            <person name="Birren B."/>
        </authorList>
    </citation>
    <scope>NUCLEOTIDE SEQUENCE [LARGE SCALE GENOMIC DNA]</scope>
    <source>
        <strain evidence="8 9">CBS 650.93</strain>
    </source>
</reference>
<dbReference type="GO" id="GO:0046872">
    <property type="term" value="F:metal ion binding"/>
    <property type="evidence" value="ECO:0007669"/>
    <property type="project" value="UniProtKB-KW"/>
</dbReference>
<dbReference type="OrthoDB" id="191371at2759"/>
<feature type="chain" id="PRO_5002254246" description="Neutral ceramidase" evidence="5">
    <location>
        <begin position="32"/>
        <end position="755"/>
    </location>
</feature>